<protein>
    <submittedName>
        <fullName evidence="1">Uncharacterized protein</fullName>
    </submittedName>
</protein>
<accession>A0A699Z4F5</accession>
<sequence>MAYTWHTHGHGRLPPTLLPDHEGYDVDSNGGAHTIVPQRAGSWVACLAPACTPSLGTPCPWHSYNLVPAFVPAFYRPCPIGLKI</sequence>
<proteinExistence type="predicted"/>
<keyword evidence="2" id="KW-1185">Reference proteome</keyword>
<organism evidence="1 2">
    <name type="scientific">Haematococcus lacustris</name>
    <name type="common">Green alga</name>
    <name type="synonym">Haematococcus pluvialis</name>
    <dbReference type="NCBI Taxonomy" id="44745"/>
    <lineage>
        <taxon>Eukaryota</taxon>
        <taxon>Viridiplantae</taxon>
        <taxon>Chlorophyta</taxon>
        <taxon>core chlorophytes</taxon>
        <taxon>Chlorophyceae</taxon>
        <taxon>CS clade</taxon>
        <taxon>Chlamydomonadales</taxon>
        <taxon>Haematococcaceae</taxon>
        <taxon>Haematococcus</taxon>
    </lineage>
</organism>
<dbReference type="AlphaFoldDB" id="A0A699Z4F5"/>
<dbReference type="Proteomes" id="UP000485058">
    <property type="component" value="Unassembled WGS sequence"/>
</dbReference>
<evidence type="ECO:0000313" key="2">
    <source>
        <dbReference type="Proteomes" id="UP000485058"/>
    </source>
</evidence>
<evidence type="ECO:0000313" key="1">
    <source>
        <dbReference type="EMBL" id="GFH17517.1"/>
    </source>
</evidence>
<comment type="caution">
    <text evidence="1">The sequence shown here is derived from an EMBL/GenBank/DDBJ whole genome shotgun (WGS) entry which is preliminary data.</text>
</comment>
<gene>
    <name evidence="1" type="ORF">HaLaN_14172</name>
</gene>
<reference evidence="1 2" key="1">
    <citation type="submission" date="2020-02" db="EMBL/GenBank/DDBJ databases">
        <title>Draft genome sequence of Haematococcus lacustris strain NIES-144.</title>
        <authorList>
            <person name="Morimoto D."/>
            <person name="Nakagawa S."/>
            <person name="Yoshida T."/>
            <person name="Sawayama S."/>
        </authorList>
    </citation>
    <scope>NUCLEOTIDE SEQUENCE [LARGE SCALE GENOMIC DNA]</scope>
    <source>
        <strain evidence="1 2">NIES-144</strain>
    </source>
</reference>
<name>A0A699Z4F5_HAELA</name>
<dbReference type="EMBL" id="BLLF01001160">
    <property type="protein sequence ID" value="GFH17517.1"/>
    <property type="molecule type" value="Genomic_DNA"/>
</dbReference>